<comment type="caution">
    <text evidence="1">The sequence shown here is derived from an EMBL/GenBank/DDBJ whole genome shotgun (WGS) entry which is preliminary data.</text>
</comment>
<organism evidence="1 2">
    <name type="scientific">Candidatus Thermofonsia Clade 1 bacterium</name>
    <dbReference type="NCBI Taxonomy" id="2364210"/>
    <lineage>
        <taxon>Bacteria</taxon>
        <taxon>Bacillati</taxon>
        <taxon>Chloroflexota</taxon>
        <taxon>Candidatus Thermofontia</taxon>
        <taxon>Candidatus Thermofonsia Clade 1</taxon>
    </lineage>
</organism>
<dbReference type="Gene3D" id="2.60.120.10">
    <property type="entry name" value="Jelly Rolls"/>
    <property type="match status" value="1"/>
</dbReference>
<dbReference type="Proteomes" id="UP000228921">
    <property type="component" value="Unassembled WGS sequence"/>
</dbReference>
<protein>
    <recommendedName>
        <fullName evidence="3">Phosphoheptose isomerase</fullName>
    </recommendedName>
</protein>
<evidence type="ECO:0000313" key="2">
    <source>
        <dbReference type="Proteomes" id="UP000228921"/>
    </source>
</evidence>
<proteinExistence type="predicted"/>
<gene>
    <name evidence="1" type="ORF">CUN51_05245</name>
</gene>
<evidence type="ECO:0000313" key="1">
    <source>
        <dbReference type="EMBL" id="PJF31272.1"/>
    </source>
</evidence>
<accession>A0A2M8P144</accession>
<evidence type="ECO:0008006" key="3">
    <source>
        <dbReference type="Google" id="ProtNLM"/>
    </source>
</evidence>
<dbReference type="InterPro" id="IPR011051">
    <property type="entry name" value="RmlC_Cupin_sf"/>
</dbReference>
<dbReference type="AlphaFoldDB" id="A0A2M8P144"/>
<dbReference type="EMBL" id="PGTK01000004">
    <property type="protein sequence ID" value="PJF31272.1"/>
    <property type="molecule type" value="Genomic_DNA"/>
</dbReference>
<name>A0A2M8P144_9CHLR</name>
<dbReference type="InterPro" id="IPR014710">
    <property type="entry name" value="RmlC-like_jellyroll"/>
</dbReference>
<sequence>MSLKQHLENAMEQGGGILHMLPCWVPRAFAVPGRRLRLAESDLYAYGAHRGGIDERWLSSTTRPANGPETAHDEGLSYVLAPDGARFTLRDAIDEAGAMIIGAPMYNKYKRFPTLGKMFDNQGALPFHLHPDSEKAALVGEVHKPEAYYFPPQYNPRLNDFPYTFFGLEPGTTKEDIRRCLERWNTGDNGILDYSKAYNFPIGTGWFTPPGILHAPGSLVTYEVQWGTDTFAMFQSVVAGKVVPYDMLVKDVPKDKAHDLDFIISLIDWDANVNPYLRQTHFLPGKVSDSSDVHEDKWVIYGLSRGEDVFSAKQLTVQPGGKVTIRDNGACGVLAVQGRGMLGKHPVETPTYIRFGEVTQDEFFITYETARSGYTVENTGRDPLVLLRHFGPDCQS</sequence>
<dbReference type="SUPFAM" id="SSF51182">
    <property type="entry name" value="RmlC-like cupins"/>
    <property type="match status" value="1"/>
</dbReference>
<reference evidence="1 2" key="1">
    <citation type="submission" date="2017-11" db="EMBL/GenBank/DDBJ databases">
        <title>Evolution of Phototrophy in the Chloroflexi Phylum Driven by Horizontal Gene Transfer.</title>
        <authorList>
            <person name="Ward L.M."/>
            <person name="Hemp J."/>
            <person name="Shih P.M."/>
            <person name="Mcglynn S.E."/>
            <person name="Fischer W."/>
        </authorList>
    </citation>
    <scope>NUCLEOTIDE SEQUENCE [LARGE SCALE GENOMIC DNA]</scope>
    <source>
        <strain evidence="1">CP2_2F</strain>
    </source>
</reference>